<keyword evidence="14" id="KW-1185">Reference proteome</keyword>
<evidence type="ECO:0000256" key="6">
    <source>
        <dbReference type="ARBA" id="ARBA00022884"/>
    </source>
</evidence>
<comment type="function">
    <text evidence="10">tRNA nucleus export receptor which facilitates tRNA translocation across the nuclear pore complex.</text>
</comment>
<evidence type="ECO:0000259" key="12">
    <source>
        <dbReference type="Pfam" id="PF19282"/>
    </source>
</evidence>
<organism evidence="13 14">
    <name type="scientific">Oikopleura dioica</name>
    <name type="common">Tunicate</name>
    <dbReference type="NCBI Taxonomy" id="34765"/>
    <lineage>
        <taxon>Eukaryota</taxon>
        <taxon>Metazoa</taxon>
        <taxon>Chordata</taxon>
        <taxon>Tunicata</taxon>
        <taxon>Appendicularia</taxon>
        <taxon>Copelata</taxon>
        <taxon>Oikopleuridae</taxon>
        <taxon>Oikopleura</taxon>
    </lineage>
</organism>
<dbReference type="InterPro" id="IPR013598">
    <property type="entry name" value="Exportin-1/Importin-b-like"/>
</dbReference>
<evidence type="ECO:0000256" key="3">
    <source>
        <dbReference type="ARBA" id="ARBA00022448"/>
    </source>
</evidence>
<protein>
    <recommendedName>
        <fullName evidence="2 10">Exportin-T</fullName>
    </recommendedName>
    <alternativeName>
        <fullName evidence="8 10">Exportin(tRNA)</fullName>
    </alternativeName>
    <alternativeName>
        <fullName evidence="9 10">tRNA exportin</fullName>
    </alternativeName>
</protein>
<evidence type="ECO:0000256" key="5">
    <source>
        <dbReference type="ARBA" id="ARBA00022555"/>
    </source>
</evidence>
<dbReference type="InterPro" id="IPR045546">
    <property type="entry name" value="Exportin-T_C"/>
</dbReference>
<evidence type="ECO:0000256" key="7">
    <source>
        <dbReference type="ARBA" id="ARBA00023242"/>
    </source>
</evidence>
<feature type="domain" description="Exportin-T C-terminal" evidence="12">
    <location>
        <begin position="321"/>
        <end position="933"/>
    </location>
</feature>
<gene>
    <name evidence="13" type="ORF">OKIOD_LOCUS8035</name>
</gene>
<reference evidence="13 14" key="1">
    <citation type="submission" date="2021-04" db="EMBL/GenBank/DDBJ databases">
        <authorList>
            <person name="Bliznina A."/>
        </authorList>
    </citation>
    <scope>NUCLEOTIDE SEQUENCE [LARGE SCALE GENOMIC DNA]</scope>
</reference>
<accession>A0ABN7SLB5</accession>
<evidence type="ECO:0000256" key="10">
    <source>
        <dbReference type="RuleBase" id="RU366037"/>
    </source>
</evidence>
<keyword evidence="6 10" id="KW-0694">RNA-binding</keyword>
<evidence type="ECO:0000256" key="4">
    <source>
        <dbReference type="ARBA" id="ARBA00022490"/>
    </source>
</evidence>
<keyword evidence="5 10" id="KW-0820">tRNA-binding</keyword>
<dbReference type="InterPro" id="IPR011989">
    <property type="entry name" value="ARM-like"/>
</dbReference>
<proteinExistence type="inferred from homology"/>
<comment type="subcellular location">
    <subcellularLocation>
        <location evidence="1 10">Cytoplasm</location>
    </subcellularLocation>
    <subcellularLocation>
        <location evidence="10">Nucleus</location>
    </subcellularLocation>
    <text evidence="10">Shuttles between the nucleus and the cytoplasm.</text>
</comment>
<feature type="domain" description="Exportin-1/Importin-beta-like" evidence="11">
    <location>
        <begin position="95"/>
        <end position="240"/>
    </location>
</feature>
<keyword evidence="7 10" id="KW-0539">Nucleus</keyword>
<sequence>MNLAETLARVDLTDERQQQQLYHWFEQCKDDQSAIQFACDALTKRTYGDRDQVVFFLFLVLEAEAKRLDTTDALVPLDSFKITLVETCKYAALCPNFVSSKIAQVMAVSFTKLYPKHWPDFFECLIQCGPDILLSTLIQIDGEVVNRRIHHTKRELDRNTRLKDEMRVKDVGTLVATWKEILEKVVESKLSSAIGCKCLEVVGQYIEWIDINLVVNDGFMGKIFELLKRADLAESVCDCLGEIVQKGMPPKEKCVLVESLYGALEAAGLFELQDHDDLESVAKLICTCGSELMHQNEKFLRLDPPDQEGAHQAMVAGERKVELAIRLLAHEDDEVSVETLDFLQTYIGRARSSNHKIPDELLNRCIRAVVAKSTYSSDYNFDRPGQDEAEADEYMTELKQLFESCCLHSPQAVMMIVKERLDALSPHISIPEAEVTIRLLYNLGECLPVNMAGNSFNKDNPSELQQLVQIFVGSSSPQHHAVVRLTLETIVRYSKFFQFHAEHLGPVLEFIVTSGGLLHSHGMVRSRAAYLFSKLVRELQPVMPTFSRDLLQNLQKVLFEGDEEFLSESDRSFVFEAAGYLAVCAPVSAGEKAQLFSELLGPLVERFQIDVSSLVETPMEPEQQQIICTRVSQYIAWAGRITKCWKGPDGVNASNAQPILAETLKYFMKGLQIPSSIEPRAVVMQSVRTFLHRMLICMGQDILVLLPDALAIFLERVEYRELHELFPLINQIGAKFKEKTVPLISTLLSRILGNTFQMIESNTGDREEIKTITRDFYNFINQSANNNLLAIFTTEENQGHIMKMLSSVEAGARSGDPVAAKTCFTIFAKIAKEWGQQPWFGDIIQNQIIPACILGPASPNYDLKDAQTQMAVAESAICMKALYEMHGEGLVEYLRSTYLPSLSISGDIGAEYCEALMKKEIKAFKCYVKCFFGRSHQPS</sequence>
<keyword evidence="4 10" id="KW-0963">Cytoplasm</keyword>
<evidence type="ECO:0000256" key="9">
    <source>
        <dbReference type="ARBA" id="ARBA00032199"/>
    </source>
</evidence>
<dbReference type="InterPro" id="IPR016024">
    <property type="entry name" value="ARM-type_fold"/>
</dbReference>
<keyword evidence="3 10" id="KW-0813">Transport</keyword>
<dbReference type="Pfam" id="PF19282">
    <property type="entry name" value="Exportin-T"/>
    <property type="match status" value="1"/>
</dbReference>
<evidence type="ECO:0000313" key="14">
    <source>
        <dbReference type="Proteomes" id="UP001158576"/>
    </source>
</evidence>
<evidence type="ECO:0000259" key="11">
    <source>
        <dbReference type="Pfam" id="PF08389"/>
    </source>
</evidence>
<dbReference type="InterPro" id="IPR040017">
    <property type="entry name" value="XPOT"/>
</dbReference>
<evidence type="ECO:0000256" key="2">
    <source>
        <dbReference type="ARBA" id="ARBA00018928"/>
    </source>
</evidence>
<dbReference type="PANTHER" id="PTHR15952">
    <property type="entry name" value="EXPORTIN-T/LOS1"/>
    <property type="match status" value="1"/>
</dbReference>
<name>A0ABN7SLB5_OIKDI</name>
<dbReference type="Gene3D" id="1.25.10.10">
    <property type="entry name" value="Leucine-rich Repeat Variant"/>
    <property type="match status" value="1"/>
</dbReference>
<dbReference type="SUPFAM" id="SSF48371">
    <property type="entry name" value="ARM repeat"/>
    <property type="match status" value="1"/>
</dbReference>
<dbReference type="Proteomes" id="UP001158576">
    <property type="component" value="Chromosome XSR"/>
</dbReference>
<dbReference type="PANTHER" id="PTHR15952:SF11">
    <property type="entry name" value="EXPORTIN-T"/>
    <property type="match status" value="1"/>
</dbReference>
<comment type="similarity">
    <text evidence="10">Belongs to the exportin family.</text>
</comment>
<evidence type="ECO:0000256" key="1">
    <source>
        <dbReference type="ARBA" id="ARBA00004496"/>
    </source>
</evidence>
<dbReference type="Pfam" id="PF08389">
    <property type="entry name" value="Xpo1"/>
    <property type="match status" value="1"/>
</dbReference>
<dbReference type="EMBL" id="OU015569">
    <property type="protein sequence ID" value="CAG5099356.1"/>
    <property type="molecule type" value="Genomic_DNA"/>
</dbReference>
<evidence type="ECO:0000313" key="13">
    <source>
        <dbReference type="EMBL" id="CAG5099356.1"/>
    </source>
</evidence>
<evidence type="ECO:0000256" key="8">
    <source>
        <dbReference type="ARBA" id="ARBA00029784"/>
    </source>
</evidence>